<reference evidence="2" key="1">
    <citation type="submission" date="2016-09" db="EMBL/GenBank/DDBJ databases">
        <authorList>
            <person name="Gulvik C.A."/>
        </authorList>
    </citation>
    <scope>NUCLEOTIDE SEQUENCE [LARGE SCALE GENOMIC DNA]</scope>
    <source>
        <strain evidence="2">LMG 8895</strain>
    </source>
</reference>
<sequence length="120" mass="13361">MGQSAKKIKEIKHKMKNGKLQTKTIKIETSFEQAEELAFISFVANHLEAAGIEQDVIGFLDDALAGDSKKERIALNLASEFENIFDNLGIEENDLKGVTIVNADAYESPEEFMKEEGLIK</sequence>
<proteinExistence type="predicted"/>
<protein>
    <submittedName>
        <fullName evidence="1">Uncharacterized protein</fullName>
    </submittedName>
</protein>
<dbReference type="AlphaFoldDB" id="A0A1E5GZR3"/>
<gene>
    <name evidence="1" type="ORF">BCR25_16885</name>
</gene>
<dbReference type="Proteomes" id="UP000095094">
    <property type="component" value="Unassembled WGS sequence"/>
</dbReference>
<evidence type="ECO:0000313" key="1">
    <source>
        <dbReference type="EMBL" id="OEG18166.1"/>
    </source>
</evidence>
<dbReference type="RefSeq" id="WP_069662719.1">
    <property type="nucleotide sequence ID" value="NZ_JBHUJJ010000001.1"/>
</dbReference>
<evidence type="ECO:0000313" key="2">
    <source>
        <dbReference type="Proteomes" id="UP000095094"/>
    </source>
</evidence>
<dbReference type="EMBL" id="MIJY01000007">
    <property type="protein sequence ID" value="OEG18166.1"/>
    <property type="molecule type" value="Genomic_DNA"/>
</dbReference>
<name>A0A1E5GZR3_9ENTE</name>
<organism evidence="1 2">
    <name type="scientific">Enterococcus termitis</name>
    <dbReference type="NCBI Taxonomy" id="332950"/>
    <lineage>
        <taxon>Bacteria</taxon>
        <taxon>Bacillati</taxon>
        <taxon>Bacillota</taxon>
        <taxon>Bacilli</taxon>
        <taxon>Lactobacillales</taxon>
        <taxon>Enterococcaceae</taxon>
        <taxon>Enterococcus</taxon>
    </lineage>
</organism>
<keyword evidence="2" id="KW-1185">Reference proteome</keyword>
<comment type="caution">
    <text evidence="1">The sequence shown here is derived from an EMBL/GenBank/DDBJ whole genome shotgun (WGS) entry which is preliminary data.</text>
</comment>
<accession>A0A1E5GZR3</accession>